<evidence type="ECO:0000313" key="2">
    <source>
        <dbReference type="Proteomes" id="UP001163321"/>
    </source>
</evidence>
<comment type="caution">
    <text evidence="1">The sequence shown here is derived from an EMBL/GenBank/DDBJ whole genome shotgun (WGS) entry which is preliminary data.</text>
</comment>
<proteinExistence type="predicted"/>
<dbReference type="EMBL" id="CM047589">
    <property type="protein sequence ID" value="KAI9920529.1"/>
    <property type="molecule type" value="Genomic_DNA"/>
</dbReference>
<keyword evidence="2" id="KW-1185">Reference proteome</keyword>
<evidence type="ECO:0000313" key="1">
    <source>
        <dbReference type="EMBL" id="KAI9920529.1"/>
    </source>
</evidence>
<organism evidence="1 2">
    <name type="scientific">Peronosclerospora sorghi</name>
    <dbReference type="NCBI Taxonomy" id="230839"/>
    <lineage>
        <taxon>Eukaryota</taxon>
        <taxon>Sar</taxon>
        <taxon>Stramenopiles</taxon>
        <taxon>Oomycota</taxon>
        <taxon>Peronosporomycetes</taxon>
        <taxon>Peronosporales</taxon>
        <taxon>Peronosporaceae</taxon>
        <taxon>Peronosclerospora</taxon>
    </lineage>
</organism>
<accession>A0ACC0WNT5</accession>
<sequence length="217" mass="25091">MVTLYVKTTAGKKFPVDVALKSTVLQCKESLVASTEVPTSLQRIIHKGNVLKVTRRSKVIEFRQNIPFTLSKNQHTCYQLLLLLLLLVHQHHQLQLHSVWPRQRLLLLRTAGSGTMFGDLMGAGGSAMNMQQMQQQMQQQMMNNSEMVRQMMDWPMYWPIMQSTPRCGTLKVTRKDSTRCDACTMMFRNPLWKLLQVEHLLLEGQHLRYQELLVAPI</sequence>
<gene>
    <name evidence="1" type="ORF">PsorP6_015474</name>
</gene>
<dbReference type="Proteomes" id="UP001163321">
    <property type="component" value="Chromosome 10"/>
</dbReference>
<protein>
    <submittedName>
        <fullName evidence="1">Uncharacterized protein</fullName>
    </submittedName>
</protein>
<name>A0ACC0WNT5_9STRA</name>
<reference evidence="1 2" key="1">
    <citation type="journal article" date="2022" name="bioRxiv">
        <title>The genome of the oomycete Peronosclerospora sorghi, a cosmopolitan pathogen of maize and sorghum, is inflated with dispersed pseudogenes.</title>
        <authorList>
            <person name="Fletcher K."/>
            <person name="Martin F."/>
            <person name="Isakeit T."/>
            <person name="Cavanaugh K."/>
            <person name="Magill C."/>
            <person name="Michelmore R."/>
        </authorList>
    </citation>
    <scope>NUCLEOTIDE SEQUENCE [LARGE SCALE GENOMIC DNA]</scope>
    <source>
        <strain evidence="1">P6</strain>
    </source>
</reference>